<comment type="cofactor">
    <cofactor evidence="1">
        <name>pyridoxal 5'-phosphate</name>
        <dbReference type="ChEBI" id="CHEBI:597326"/>
    </cofactor>
</comment>
<organism evidence="4 5">
    <name type="scientific">Datura stramonium</name>
    <name type="common">Jimsonweed</name>
    <name type="synonym">Common thornapple</name>
    <dbReference type="NCBI Taxonomy" id="4076"/>
    <lineage>
        <taxon>Eukaryota</taxon>
        <taxon>Viridiplantae</taxon>
        <taxon>Streptophyta</taxon>
        <taxon>Embryophyta</taxon>
        <taxon>Tracheophyta</taxon>
        <taxon>Spermatophyta</taxon>
        <taxon>Magnoliopsida</taxon>
        <taxon>eudicotyledons</taxon>
        <taxon>Gunneridae</taxon>
        <taxon>Pentapetalae</taxon>
        <taxon>asterids</taxon>
        <taxon>lamiids</taxon>
        <taxon>Solanales</taxon>
        <taxon>Solanaceae</taxon>
        <taxon>Solanoideae</taxon>
        <taxon>Datureae</taxon>
        <taxon>Datura</taxon>
    </lineage>
</organism>
<reference evidence="4 5" key="1">
    <citation type="journal article" date="2021" name="BMC Genomics">
        <title>Datura genome reveals duplications of psychoactive alkaloid biosynthetic genes and high mutation rate following tissue culture.</title>
        <authorList>
            <person name="Rajewski A."/>
            <person name="Carter-House D."/>
            <person name="Stajich J."/>
            <person name="Litt A."/>
        </authorList>
    </citation>
    <scope>NUCLEOTIDE SEQUENCE [LARGE SCALE GENOMIC DNA]</scope>
    <source>
        <strain evidence="4">AR-01</strain>
    </source>
</reference>
<protein>
    <recommendedName>
        <fullName evidence="3">Alliinase C-terminal domain-containing protein</fullName>
    </recommendedName>
</protein>
<dbReference type="InterPro" id="IPR015421">
    <property type="entry name" value="PyrdxlP-dep_Trfase_major"/>
</dbReference>
<evidence type="ECO:0000313" key="5">
    <source>
        <dbReference type="Proteomes" id="UP000823775"/>
    </source>
</evidence>
<evidence type="ECO:0000259" key="3">
    <source>
        <dbReference type="Pfam" id="PF04864"/>
    </source>
</evidence>
<evidence type="ECO:0000313" key="4">
    <source>
        <dbReference type="EMBL" id="MCD7460614.1"/>
    </source>
</evidence>
<feature type="domain" description="Alliinase C-terminal" evidence="3">
    <location>
        <begin position="31"/>
        <end position="141"/>
    </location>
</feature>
<sequence length="161" mass="18106">MYGTVGCLTKCSPIPCATQESGTRDSTLININLDHGDPTMYESYWRKMGNRCDITFSGYDSLSYFANGKSLCWFLESKLEDEIKRLHNVIGNAVKDDHNIVVGTGSSQLMHAALYALSPTDQPEPISIVSAAHFYAARIYKYHIIYFFYESLIRSTIKLVA</sequence>
<name>A0ABS8SQ29_DATST</name>
<keyword evidence="2" id="KW-0808">Transferase</keyword>
<dbReference type="Gene3D" id="2.10.25.30">
    <property type="entry name" value="EGF-like, alliinase"/>
    <property type="match status" value="1"/>
</dbReference>
<proteinExistence type="predicted"/>
<evidence type="ECO:0000256" key="1">
    <source>
        <dbReference type="ARBA" id="ARBA00001933"/>
    </source>
</evidence>
<gene>
    <name evidence="4" type="ORF">HAX54_043954</name>
</gene>
<dbReference type="SUPFAM" id="SSF53383">
    <property type="entry name" value="PLP-dependent transferases"/>
    <property type="match status" value="1"/>
</dbReference>
<accession>A0ABS8SQ29</accession>
<dbReference type="Gene3D" id="3.40.640.10">
    <property type="entry name" value="Type I PLP-dependent aspartate aminotransferase-like (Major domain)"/>
    <property type="match status" value="1"/>
</dbReference>
<evidence type="ECO:0000256" key="2">
    <source>
        <dbReference type="ARBA" id="ARBA00022576"/>
    </source>
</evidence>
<keyword evidence="5" id="KW-1185">Reference proteome</keyword>
<dbReference type="InterPro" id="IPR015424">
    <property type="entry name" value="PyrdxlP-dep_Trfase"/>
</dbReference>
<dbReference type="InterPro" id="IPR006948">
    <property type="entry name" value="Alliinase_C"/>
</dbReference>
<dbReference type="Pfam" id="PF04864">
    <property type="entry name" value="Alliinase_C"/>
    <property type="match status" value="1"/>
</dbReference>
<dbReference type="InterPro" id="IPR037029">
    <property type="entry name" value="Alliinase_N_sf"/>
</dbReference>
<keyword evidence="2" id="KW-0032">Aminotransferase</keyword>
<dbReference type="EMBL" id="JACEIK010000665">
    <property type="protein sequence ID" value="MCD7460614.1"/>
    <property type="molecule type" value="Genomic_DNA"/>
</dbReference>
<dbReference type="Proteomes" id="UP000823775">
    <property type="component" value="Unassembled WGS sequence"/>
</dbReference>
<comment type="caution">
    <text evidence="4">The sequence shown here is derived from an EMBL/GenBank/DDBJ whole genome shotgun (WGS) entry which is preliminary data.</text>
</comment>